<organism evidence="2">
    <name type="scientific">hydrothermal vent metagenome</name>
    <dbReference type="NCBI Taxonomy" id="652676"/>
    <lineage>
        <taxon>unclassified sequences</taxon>
        <taxon>metagenomes</taxon>
        <taxon>ecological metagenomes</taxon>
    </lineage>
</organism>
<dbReference type="AlphaFoldDB" id="A0A3B1AML2"/>
<evidence type="ECO:0000259" key="1">
    <source>
        <dbReference type="Pfam" id="PF10006"/>
    </source>
</evidence>
<gene>
    <name evidence="2" type="ORF">MNBD_ALPHA03-1098</name>
</gene>
<dbReference type="EMBL" id="UOFW01000117">
    <property type="protein sequence ID" value="VAX04972.1"/>
    <property type="molecule type" value="Genomic_DNA"/>
</dbReference>
<name>A0A3B1AML2_9ZZZZ</name>
<feature type="domain" description="DUF2249" evidence="1">
    <location>
        <begin position="27"/>
        <end position="94"/>
    </location>
</feature>
<reference evidence="2" key="1">
    <citation type="submission" date="2018-06" db="EMBL/GenBank/DDBJ databases">
        <authorList>
            <person name="Zhirakovskaya E."/>
        </authorList>
    </citation>
    <scope>NUCLEOTIDE SEQUENCE</scope>
</reference>
<proteinExistence type="predicted"/>
<dbReference type="InterPro" id="IPR018720">
    <property type="entry name" value="DUF2249"/>
</dbReference>
<dbReference type="Pfam" id="PF10006">
    <property type="entry name" value="DUF2249"/>
    <property type="match status" value="1"/>
</dbReference>
<sequence>MAEKPKIKQAAMPDWLCGAQSGQTIDLDVRPILAAGNDPLAEILSQVKEMSPETILSIEAPFDPVPLRRLLAGKGYDNYAIQRSDQHWQIYFKRHDGQKLPDLPSFPDLPDFPVVWREGILEMDLRKLTPPDPMIAVLKMIEGISDYREIEGAFTVWLNRDPIYLYPELIGRQWHAQIIRNEADGLLVKIAKDEPI</sequence>
<evidence type="ECO:0000313" key="2">
    <source>
        <dbReference type="EMBL" id="VAX04972.1"/>
    </source>
</evidence>
<accession>A0A3B1AML2</accession>
<protein>
    <recommendedName>
        <fullName evidence="1">DUF2249 domain-containing protein</fullName>
    </recommendedName>
</protein>